<name>A0A9W6BT04_9CHLO</name>
<gene>
    <name evidence="2" type="primary">PLEST010105</name>
    <name evidence="2" type="ORF">PLESTB_001288300</name>
</gene>
<feature type="compositionally biased region" description="Basic and acidic residues" evidence="1">
    <location>
        <begin position="272"/>
        <end position="299"/>
    </location>
</feature>
<organism evidence="2 3">
    <name type="scientific">Pleodorina starrii</name>
    <dbReference type="NCBI Taxonomy" id="330485"/>
    <lineage>
        <taxon>Eukaryota</taxon>
        <taxon>Viridiplantae</taxon>
        <taxon>Chlorophyta</taxon>
        <taxon>core chlorophytes</taxon>
        <taxon>Chlorophyceae</taxon>
        <taxon>CS clade</taxon>
        <taxon>Chlamydomonadales</taxon>
        <taxon>Volvocaceae</taxon>
        <taxon>Pleodorina</taxon>
    </lineage>
</organism>
<evidence type="ECO:0000256" key="1">
    <source>
        <dbReference type="SAM" id="MobiDB-lite"/>
    </source>
</evidence>
<accession>A0A9W6BT04</accession>
<evidence type="ECO:0000313" key="3">
    <source>
        <dbReference type="Proteomes" id="UP001165080"/>
    </source>
</evidence>
<evidence type="ECO:0000313" key="2">
    <source>
        <dbReference type="EMBL" id="GLC57911.1"/>
    </source>
</evidence>
<proteinExistence type="predicted"/>
<dbReference type="AlphaFoldDB" id="A0A9W6BT04"/>
<feature type="compositionally biased region" description="Basic and acidic residues" evidence="1">
    <location>
        <begin position="359"/>
        <end position="372"/>
    </location>
</feature>
<dbReference type="Proteomes" id="UP001165080">
    <property type="component" value="Unassembled WGS sequence"/>
</dbReference>
<feature type="compositionally biased region" description="Basic and acidic residues" evidence="1">
    <location>
        <begin position="333"/>
        <end position="346"/>
    </location>
</feature>
<protein>
    <submittedName>
        <fullName evidence="2">Uncharacterized protein</fullName>
    </submittedName>
</protein>
<dbReference type="OrthoDB" id="540184at2759"/>
<dbReference type="EMBL" id="BRXU01000020">
    <property type="protein sequence ID" value="GLC57911.1"/>
    <property type="molecule type" value="Genomic_DNA"/>
</dbReference>
<reference evidence="2 3" key="1">
    <citation type="journal article" date="2023" name="Commun. Biol.">
        <title>Reorganization of the ancestral sex-determining regions during the evolution of trioecy in Pleodorina starrii.</title>
        <authorList>
            <person name="Takahashi K."/>
            <person name="Suzuki S."/>
            <person name="Kawai-Toyooka H."/>
            <person name="Yamamoto K."/>
            <person name="Hamaji T."/>
            <person name="Ootsuki R."/>
            <person name="Yamaguchi H."/>
            <person name="Kawachi M."/>
            <person name="Higashiyama T."/>
            <person name="Nozaki H."/>
        </authorList>
    </citation>
    <scope>NUCLEOTIDE SEQUENCE [LARGE SCALE GENOMIC DNA]</scope>
    <source>
        <strain evidence="2 3">NIES-4479</strain>
    </source>
</reference>
<comment type="caution">
    <text evidence="2">The sequence shown here is derived from an EMBL/GenBank/DDBJ whole genome shotgun (WGS) entry which is preliminary data.</text>
</comment>
<feature type="compositionally biased region" description="Low complexity" evidence="1">
    <location>
        <begin position="300"/>
        <end position="309"/>
    </location>
</feature>
<feature type="compositionally biased region" description="Low complexity" evidence="1">
    <location>
        <begin position="208"/>
        <end position="220"/>
    </location>
</feature>
<keyword evidence="3" id="KW-1185">Reference proteome</keyword>
<sequence length="390" mass="41980">MSESNETMSKRECLQMTCLILKEVLNPQMLQSAIDAAATKLDIPDAPSIAASILGMVSGAAIPEKQARGKDAADKKEKGKRALTPYNVFMSWLTDFAAHYGRHPTIVALKTANPAKKLGMPLAAEFYRAMPAEKKEAMMKVCQEAARIHNEAEADGNGTAVMDTYRKFEAQHPEKSLSKLLDLEPKPEFKTDPAQMKLEAAEARRHGATAAGLTTTPAATMGKPDYSNAHHNGNGFGNMRIDGEEDEETGVPAASTPAVTGKSEPSPVKGQDTGKKGKDTGKKDKSKDAKEKGKRKAEEAATAAAADGDASVKKKKQKTEDGEEGKKKKHKKDKGEGKDAKEEEKAPAGANDSAVKSGKKGEESEKKGDRSEKKKKKKDKEKKKGGEMEE</sequence>
<feature type="region of interest" description="Disordered" evidence="1">
    <location>
        <begin position="206"/>
        <end position="390"/>
    </location>
</feature>